<accession>A0A2A6LNH0</accession>
<dbReference type="Pfam" id="PF00534">
    <property type="entry name" value="Glycos_transf_1"/>
    <property type="match status" value="1"/>
</dbReference>
<feature type="domain" description="Glycosyl transferase family 1" evidence="1">
    <location>
        <begin position="183"/>
        <end position="342"/>
    </location>
</feature>
<dbReference type="CDD" id="cd03820">
    <property type="entry name" value="GT4_AmsD-like"/>
    <property type="match status" value="1"/>
</dbReference>
<organism evidence="3 4">
    <name type="scientific">Rhizobium fredii</name>
    <name type="common">Sinorhizobium fredii</name>
    <dbReference type="NCBI Taxonomy" id="380"/>
    <lineage>
        <taxon>Bacteria</taxon>
        <taxon>Pseudomonadati</taxon>
        <taxon>Pseudomonadota</taxon>
        <taxon>Alphaproteobacteria</taxon>
        <taxon>Hyphomicrobiales</taxon>
        <taxon>Rhizobiaceae</taxon>
        <taxon>Sinorhizobium/Ensifer group</taxon>
        <taxon>Sinorhizobium</taxon>
    </lineage>
</organism>
<name>A0A2A6LNH0_RHIFR</name>
<evidence type="ECO:0000313" key="4">
    <source>
        <dbReference type="Proteomes" id="UP000220353"/>
    </source>
</evidence>
<evidence type="ECO:0000313" key="3">
    <source>
        <dbReference type="EMBL" id="PDT43918.1"/>
    </source>
</evidence>
<evidence type="ECO:0000259" key="2">
    <source>
        <dbReference type="Pfam" id="PF13579"/>
    </source>
</evidence>
<dbReference type="GO" id="GO:0016757">
    <property type="term" value="F:glycosyltransferase activity"/>
    <property type="evidence" value="ECO:0007669"/>
    <property type="project" value="InterPro"/>
</dbReference>
<dbReference type="InterPro" id="IPR028098">
    <property type="entry name" value="Glyco_trans_4-like_N"/>
</dbReference>
<dbReference type="PANTHER" id="PTHR12526:SF630">
    <property type="entry name" value="GLYCOSYLTRANSFERASE"/>
    <property type="match status" value="1"/>
</dbReference>
<comment type="caution">
    <text evidence="3">The sequence shown here is derived from an EMBL/GenBank/DDBJ whole genome shotgun (WGS) entry which is preliminary data.</text>
</comment>
<protein>
    <submittedName>
        <fullName evidence="3">Amylovoran biosynthesis protein AmsD</fullName>
    </submittedName>
</protein>
<dbReference type="EMBL" id="NWTC01000051">
    <property type="protein sequence ID" value="PDT43918.1"/>
    <property type="molecule type" value="Genomic_DNA"/>
</dbReference>
<reference evidence="3 4" key="1">
    <citation type="submission" date="2017-09" db="EMBL/GenBank/DDBJ databases">
        <title>Comparative genomics of rhizobia isolated from Phaseolus vulgaris in China.</title>
        <authorList>
            <person name="Tong W."/>
        </authorList>
    </citation>
    <scope>NUCLEOTIDE SEQUENCE [LARGE SCALE GENOMIC DNA]</scope>
    <source>
        <strain evidence="3 4">PCH1</strain>
    </source>
</reference>
<gene>
    <name evidence="3" type="ORF">CO661_32270</name>
</gene>
<dbReference type="Pfam" id="PF13579">
    <property type="entry name" value="Glyco_trans_4_4"/>
    <property type="match status" value="1"/>
</dbReference>
<dbReference type="SUPFAM" id="SSF53756">
    <property type="entry name" value="UDP-Glycosyltransferase/glycogen phosphorylase"/>
    <property type="match status" value="1"/>
</dbReference>
<feature type="domain" description="Glycosyltransferase subfamily 4-like N-terminal" evidence="2">
    <location>
        <begin position="18"/>
        <end position="165"/>
    </location>
</feature>
<dbReference type="RefSeq" id="WP_097588054.1">
    <property type="nucleotide sequence ID" value="NZ_NWTC01000051.1"/>
</dbReference>
<dbReference type="PANTHER" id="PTHR12526">
    <property type="entry name" value="GLYCOSYLTRANSFERASE"/>
    <property type="match status" value="1"/>
</dbReference>
<proteinExistence type="predicted"/>
<dbReference type="Proteomes" id="UP000220353">
    <property type="component" value="Unassembled WGS sequence"/>
</dbReference>
<dbReference type="InterPro" id="IPR001296">
    <property type="entry name" value="Glyco_trans_1"/>
</dbReference>
<sequence>MRGSDGRITIVVPGLGAGGTEHVVSLIANHWLVSGFSVTVITFETRGSVPYYHFEPDISIVRLNIPNRRSSSLQSSVDILERVRRLRSAIRASRPDFVLSFLTRTNVMTLLATIGMEIPVVVSERNNPALQPFGQIWNRLRSRVYPRAFGLVTMTEGALNYFPAQMRRRGWVIANAVNLPQGWQRRRGNNILTAVGRLTHQKGFDLLLQAFASTAARHPEWTLEIWGEGNERGRLEAQRDGLGLTTRVEMPGLTSRPGEWIETADVFVLSSRFEGWGIALLEAMAAGLPVVAFDCEWGPGVMVTNGSDGILVPRNDVDALAEALDLVLSDRNLRAELGANAQLAARKYRPDRILQKWDDVVSAALQSVKQGKSQKSRM</sequence>
<dbReference type="AlphaFoldDB" id="A0A2A6LNH0"/>
<dbReference type="Gene3D" id="3.40.50.2000">
    <property type="entry name" value="Glycogen Phosphorylase B"/>
    <property type="match status" value="2"/>
</dbReference>
<evidence type="ECO:0000259" key="1">
    <source>
        <dbReference type="Pfam" id="PF00534"/>
    </source>
</evidence>